<feature type="domain" description="Outer membrane protein beta-barrel" evidence="2">
    <location>
        <begin position="18"/>
        <end position="161"/>
    </location>
</feature>
<evidence type="ECO:0000259" key="2">
    <source>
        <dbReference type="Pfam" id="PF13568"/>
    </source>
</evidence>
<dbReference type="EMBL" id="JBHUIM010000004">
    <property type="protein sequence ID" value="MFD2248638.1"/>
    <property type="molecule type" value="Genomic_DNA"/>
</dbReference>
<keyword evidence="4" id="KW-1185">Reference proteome</keyword>
<proteinExistence type="predicted"/>
<name>A0ABW5D3J6_9BACT</name>
<keyword evidence="1" id="KW-0732">Signal</keyword>
<accession>A0ABW5D3J6</accession>
<feature type="signal peptide" evidence="1">
    <location>
        <begin position="1"/>
        <end position="20"/>
    </location>
</feature>
<evidence type="ECO:0000313" key="3">
    <source>
        <dbReference type="EMBL" id="MFD2248638.1"/>
    </source>
</evidence>
<gene>
    <name evidence="3" type="ORF">ACFSKP_20385</name>
</gene>
<comment type="caution">
    <text evidence="3">The sequence shown here is derived from an EMBL/GenBank/DDBJ whole genome shotgun (WGS) entry which is preliminary data.</text>
</comment>
<reference evidence="4" key="1">
    <citation type="journal article" date="2019" name="Int. J. Syst. Evol. Microbiol.">
        <title>The Global Catalogue of Microorganisms (GCM) 10K type strain sequencing project: providing services to taxonomists for standard genome sequencing and annotation.</title>
        <authorList>
            <consortium name="The Broad Institute Genomics Platform"/>
            <consortium name="The Broad Institute Genome Sequencing Center for Infectious Disease"/>
            <person name="Wu L."/>
            <person name="Ma J."/>
        </authorList>
    </citation>
    <scope>NUCLEOTIDE SEQUENCE [LARGE SCALE GENOMIC DNA]</scope>
    <source>
        <strain evidence="4">CGMCC 4.1782</strain>
    </source>
</reference>
<organism evidence="3 4">
    <name type="scientific">Pontibacter ruber</name>
    <dbReference type="NCBI Taxonomy" id="1343895"/>
    <lineage>
        <taxon>Bacteria</taxon>
        <taxon>Pseudomonadati</taxon>
        <taxon>Bacteroidota</taxon>
        <taxon>Cytophagia</taxon>
        <taxon>Cytophagales</taxon>
        <taxon>Hymenobacteraceae</taxon>
        <taxon>Pontibacter</taxon>
    </lineage>
</organism>
<evidence type="ECO:0000313" key="4">
    <source>
        <dbReference type="Proteomes" id="UP001597374"/>
    </source>
</evidence>
<dbReference type="Proteomes" id="UP001597374">
    <property type="component" value="Unassembled WGS sequence"/>
</dbReference>
<feature type="chain" id="PRO_5047502508" evidence="1">
    <location>
        <begin position="21"/>
        <end position="193"/>
    </location>
</feature>
<protein>
    <submittedName>
        <fullName evidence="3">Porin family protein</fullName>
    </submittedName>
</protein>
<dbReference type="RefSeq" id="WP_250432162.1">
    <property type="nucleotide sequence ID" value="NZ_JALPRR010000005.1"/>
</dbReference>
<sequence>MKKTLFLLIFTLATFVAAQAQVGIGIRAGANLSSFEGDDTDGLESMWGFHGGLTANVPITEDFFSVQPELLFSKKGAESEDDVVKYKLSYLDVPVLARINAGPVYFEGGPQVSFRIGGDIEVDDQNVDDDLDQFKATSLGYAFGVGLGSVPMGLSVGVRYNGDISKLNDNDNAADWRNSLFLFTVGYNITGRE</sequence>
<evidence type="ECO:0000256" key="1">
    <source>
        <dbReference type="SAM" id="SignalP"/>
    </source>
</evidence>
<dbReference type="InterPro" id="IPR025665">
    <property type="entry name" value="Beta-barrel_OMP_2"/>
</dbReference>
<dbReference type="Pfam" id="PF13568">
    <property type="entry name" value="OMP_b-brl_2"/>
    <property type="match status" value="1"/>
</dbReference>